<proteinExistence type="predicted"/>
<dbReference type="RefSeq" id="WP_146575941.1">
    <property type="nucleotide sequence ID" value="NZ_SJPM01000001.1"/>
</dbReference>
<dbReference type="Proteomes" id="UP000316213">
    <property type="component" value="Unassembled WGS sequence"/>
</dbReference>
<reference evidence="2 3" key="1">
    <citation type="submission" date="2019-02" db="EMBL/GenBank/DDBJ databases">
        <title>Deep-cultivation of Planctomycetes and their phenomic and genomic characterization uncovers novel biology.</title>
        <authorList>
            <person name="Wiegand S."/>
            <person name="Jogler M."/>
            <person name="Boedeker C."/>
            <person name="Pinto D."/>
            <person name="Vollmers J."/>
            <person name="Rivas-Marin E."/>
            <person name="Kohn T."/>
            <person name="Peeters S.H."/>
            <person name="Heuer A."/>
            <person name="Rast P."/>
            <person name="Oberbeckmann S."/>
            <person name="Bunk B."/>
            <person name="Jeske O."/>
            <person name="Meyerdierks A."/>
            <person name="Storesund J.E."/>
            <person name="Kallscheuer N."/>
            <person name="Luecker S."/>
            <person name="Lage O.M."/>
            <person name="Pohl T."/>
            <person name="Merkel B.J."/>
            <person name="Hornburger P."/>
            <person name="Mueller R.-W."/>
            <person name="Bruemmer F."/>
            <person name="Labrenz M."/>
            <person name="Spormann A.M."/>
            <person name="Op Den Camp H."/>
            <person name="Overmann J."/>
            <person name="Amann R."/>
            <person name="Jetten M.S.M."/>
            <person name="Mascher T."/>
            <person name="Medema M.H."/>
            <person name="Devos D.P."/>
            <person name="Kaster A.-K."/>
            <person name="Ovreas L."/>
            <person name="Rohde M."/>
            <person name="Galperin M.Y."/>
            <person name="Jogler C."/>
        </authorList>
    </citation>
    <scope>NUCLEOTIDE SEQUENCE [LARGE SCALE GENOMIC DNA]</scope>
    <source>
        <strain evidence="2 3">Pla100</strain>
    </source>
</reference>
<evidence type="ECO:0000313" key="2">
    <source>
        <dbReference type="EMBL" id="TWU03415.1"/>
    </source>
</evidence>
<protein>
    <submittedName>
        <fullName evidence="2">Uncharacterized protein</fullName>
    </submittedName>
</protein>
<dbReference type="AlphaFoldDB" id="A0A5C6ATU2"/>
<organism evidence="2 3">
    <name type="scientific">Neorhodopirellula pilleata</name>
    <dbReference type="NCBI Taxonomy" id="2714738"/>
    <lineage>
        <taxon>Bacteria</taxon>
        <taxon>Pseudomonadati</taxon>
        <taxon>Planctomycetota</taxon>
        <taxon>Planctomycetia</taxon>
        <taxon>Pirellulales</taxon>
        <taxon>Pirellulaceae</taxon>
        <taxon>Neorhodopirellula</taxon>
    </lineage>
</organism>
<comment type="caution">
    <text evidence="2">The sequence shown here is derived from an EMBL/GenBank/DDBJ whole genome shotgun (WGS) entry which is preliminary data.</text>
</comment>
<sequence>MNISSSTASFASQASSNSSRAPGPPPRVEDQLASALKTIGVDDSTSANVLEQVGESLSAMQSQSSSGRPSREAVQSAVSDVLEANGIDSAKVEEAIAARGPSRSGGASRSGGPSGAGRPNGPPPPPKKEESETSAVESALVSAGVDESSTDELISQIIDTIGELTTESGSNVSQDELRTVLTNLFEENGVDFSAFEQALASEIGSAGSFLDVLV</sequence>
<feature type="region of interest" description="Disordered" evidence="1">
    <location>
        <begin position="1"/>
        <end position="148"/>
    </location>
</feature>
<feature type="compositionally biased region" description="Low complexity" evidence="1">
    <location>
        <begin position="54"/>
        <end position="68"/>
    </location>
</feature>
<feature type="compositionally biased region" description="Low complexity" evidence="1">
    <location>
        <begin position="1"/>
        <end position="21"/>
    </location>
</feature>
<gene>
    <name evidence="2" type="ORF">Pla100_03360</name>
</gene>
<evidence type="ECO:0000313" key="3">
    <source>
        <dbReference type="Proteomes" id="UP000316213"/>
    </source>
</evidence>
<evidence type="ECO:0000256" key="1">
    <source>
        <dbReference type="SAM" id="MobiDB-lite"/>
    </source>
</evidence>
<name>A0A5C6ATU2_9BACT</name>
<accession>A0A5C6ATU2</accession>
<dbReference type="OrthoDB" id="276426at2"/>
<dbReference type="EMBL" id="SJPM01000001">
    <property type="protein sequence ID" value="TWU03415.1"/>
    <property type="molecule type" value="Genomic_DNA"/>
</dbReference>
<feature type="compositionally biased region" description="Low complexity" evidence="1">
    <location>
        <begin position="97"/>
        <end position="107"/>
    </location>
</feature>
<keyword evidence="3" id="KW-1185">Reference proteome</keyword>